<evidence type="ECO:0000259" key="1">
    <source>
        <dbReference type="Pfam" id="PF19493"/>
    </source>
</evidence>
<proteinExistence type="predicted"/>
<sequence length="112" mass="11977">MSFDLDEGGGSVLVELHSGSIVQRPSRKGVDFAEAKISFEDALRDVREAASAALRQFRAMASPPDEIEIQFGVKLNTEAGAIIAKTGAEGHLDVAIKWQRKDDGPTSPRPSG</sequence>
<evidence type="ECO:0000313" key="3">
    <source>
        <dbReference type="Proteomes" id="UP001447516"/>
    </source>
</evidence>
<gene>
    <name evidence="2" type="ORF">AAH991_39675</name>
</gene>
<evidence type="ECO:0000313" key="2">
    <source>
        <dbReference type="EMBL" id="MEN3541286.1"/>
    </source>
</evidence>
<dbReference type="NCBIfam" id="NF041216">
    <property type="entry name" value="CU044_2847_fam"/>
    <property type="match status" value="1"/>
</dbReference>
<dbReference type="RefSeq" id="WP_346231112.1">
    <property type="nucleotide sequence ID" value="NZ_JBDJAW010000097.1"/>
</dbReference>
<organism evidence="2 3">
    <name type="scientific">Microbispora maris</name>
    <dbReference type="NCBI Taxonomy" id="3144104"/>
    <lineage>
        <taxon>Bacteria</taxon>
        <taxon>Bacillati</taxon>
        <taxon>Actinomycetota</taxon>
        <taxon>Actinomycetes</taxon>
        <taxon>Streptosporangiales</taxon>
        <taxon>Streptosporangiaceae</taxon>
        <taxon>Microbispora</taxon>
    </lineage>
</organism>
<reference evidence="2 3" key="1">
    <citation type="submission" date="2024-05" db="EMBL/GenBank/DDBJ databases">
        <title>Microbispora sp.ZYX-F-249.</title>
        <authorList>
            <person name="Xie H."/>
        </authorList>
    </citation>
    <scope>NUCLEOTIDE SEQUENCE [LARGE SCALE GENOMIC DNA]</scope>
    <source>
        <strain evidence="2 3">ZYX-F-249</strain>
    </source>
</reference>
<keyword evidence="3" id="KW-1185">Reference proteome</keyword>
<dbReference type="Pfam" id="PF19493">
    <property type="entry name" value="Trypco1"/>
    <property type="match status" value="1"/>
</dbReference>
<dbReference type="InterPro" id="IPR045794">
    <property type="entry name" value="Trypco1"/>
</dbReference>
<dbReference type="Proteomes" id="UP001447516">
    <property type="component" value="Unassembled WGS sequence"/>
</dbReference>
<dbReference type="EMBL" id="JBDJAW010000097">
    <property type="protein sequence ID" value="MEN3541286.1"/>
    <property type="molecule type" value="Genomic_DNA"/>
</dbReference>
<protein>
    <submittedName>
        <fullName evidence="2">CU044_2847 family protein</fullName>
    </submittedName>
</protein>
<feature type="domain" description="Trypsin-co-occurring" evidence="1">
    <location>
        <begin position="4"/>
        <end position="100"/>
    </location>
</feature>
<comment type="caution">
    <text evidence="2">The sequence shown here is derived from an EMBL/GenBank/DDBJ whole genome shotgun (WGS) entry which is preliminary data.</text>
</comment>
<name>A0ABV0B3Y6_9ACTN</name>
<accession>A0ABV0B3Y6</accession>